<protein>
    <submittedName>
        <fullName evidence="2">Uncharacterized protein</fullName>
    </submittedName>
</protein>
<gene>
    <name evidence="2" type="ORF">GN138_07290</name>
</gene>
<keyword evidence="1" id="KW-1133">Transmembrane helix</keyword>
<feature type="transmembrane region" description="Helical" evidence="1">
    <location>
        <begin position="566"/>
        <end position="586"/>
    </location>
</feature>
<dbReference type="EMBL" id="WOWS01000002">
    <property type="protein sequence ID" value="MUU78244.1"/>
    <property type="molecule type" value="Genomic_DNA"/>
</dbReference>
<organism evidence="2 3">
    <name type="scientific">Winogradskyella endarachnes</name>
    <dbReference type="NCBI Taxonomy" id="2681965"/>
    <lineage>
        <taxon>Bacteria</taxon>
        <taxon>Pseudomonadati</taxon>
        <taxon>Bacteroidota</taxon>
        <taxon>Flavobacteriia</taxon>
        <taxon>Flavobacteriales</taxon>
        <taxon>Flavobacteriaceae</taxon>
        <taxon>Winogradskyella</taxon>
    </lineage>
</organism>
<evidence type="ECO:0000313" key="2">
    <source>
        <dbReference type="EMBL" id="MUU78244.1"/>
    </source>
</evidence>
<keyword evidence="1" id="KW-0472">Membrane</keyword>
<keyword evidence="3" id="KW-1185">Reference proteome</keyword>
<dbReference type="Proteomes" id="UP000478208">
    <property type="component" value="Unassembled WGS sequence"/>
</dbReference>
<evidence type="ECO:0000256" key="1">
    <source>
        <dbReference type="SAM" id="Phobius"/>
    </source>
</evidence>
<keyword evidence="1" id="KW-0812">Transmembrane</keyword>
<feature type="transmembrane region" description="Helical" evidence="1">
    <location>
        <begin position="429"/>
        <end position="447"/>
    </location>
</feature>
<feature type="transmembrane region" description="Helical" evidence="1">
    <location>
        <begin position="515"/>
        <end position="539"/>
    </location>
</feature>
<reference evidence="2 3" key="1">
    <citation type="submission" date="2019-12" db="EMBL/GenBank/DDBJ databases">
        <authorList>
            <person name="Li J."/>
        </authorList>
    </citation>
    <scope>NUCLEOTIDE SEQUENCE [LARGE SCALE GENOMIC DNA]</scope>
    <source>
        <strain evidence="2 3">HL2-2</strain>
    </source>
</reference>
<name>A0A6L6UBW8_9FLAO</name>
<feature type="transmembrane region" description="Helical" evidence="1">
    <location>
        <begin position="485"/>
        <end position="508"/>
    </location>
</feature>
<proteinExistence type="predicted"/>
<feature type="transmembrane region" description="Helical" evidence="1">
    <location>
        <begin position="106"/>
        <end position="126"/>
    </location>
</feature>
<feature type="transmembrane region" description="Helical" evidence="1">
    <location>
        <begin position="24"/>
        <end position="46"/>
    </location>
</feature>
<comment type="caution">
    <text evidence="2">The sequence shown here is derived from an EMBL/GenBank/DDBJ whole genome shotgun (WGS) entry which is preliminary data.</text>
</comment>
<dbReference type="AlphaFoldDB" id="A0A6L6UBW8"/>
<accession>A0A6L6UBW8</accession>
<feature type="transmembrane region" description="Helical" evidence="1">
    <location>
        <begin position="66"/>
        <end position="86"/>
    </location>
</feature>
<dbReference type="RefSeq" id="WP_157363137.1">
    <property type="nucleotide sequence ID" value="NZ_WOWS01000002.1"/>
</dbReference>
<feature type="transmembrane region" description="Helical" evidence="1">
    <location>
        <begin position="454"/>
        <end position="479"/>
    </location>
</feature>
<evidence type="ECO:0000313" key="3">
    <source>
        <dbReference type="Proteomes" id="UP000478208"/>
    </source>
</evidence>
<sequence length="599" mass="70632">MKKFIYKTNQYLLERYPTIWNTRLVWMLLSALLLHLLFFVVGFLSLTNPELLHEYNTKDIFFKNGAVYFTTMVSILLLVGWLIYMFKNNGFKNFYPTSNSKLFGQFISYILIIYSCSTFFLSYNYGIKTYISVTYPDKQVNKEIEIANDVAMFFSESVNDFTIDNRKYPQLFFDLYCETTDEFIDQNLPYEKFSGVSYQFYTLDTMIIQTIDRHKYVPNEYDEDTTLVIPVFSKVKDTSTILYFKDSVVNIKPHIKTIKPSFYNASSTFFISKNDTLDDSIFQNKINNSYTYNEYDNGYYNNEQFSIRDFYRNKRNTELLNRKDKAEFNVLFEDFIKFSKTYKIPHNISAKEWVDLVYHPGNFEVKHFIRTEPIDDFVFENTAISEERTKFEQFYFERITDFYYDNNALENVFENIEDIKASTPFLDSIHFFIWFAFFIASIIFMFRTTGLKPLLFSIISTGVLALTVALLGTFLSFIIVSNGDIIGYFIMYFLLMLGAIIMLISIVYSDKVHKTIAGVCVNLSIIGFPLYLLLITGLITTHQEDACRDRADYYESGYHCDTLFDWLGFNWSFVYFIAALVFLFFFTKAIKKWKSLPEG</sequence>